<keyword evidence="3" id="KW-1185">Reference proteome</keyword>
<evidence type="ECO:0000313" key="3">
    <source>
        <dbReference type="Proteomes" id="UP000324222"/>
    </source>
</evidence>
<protein>
    <submittedName>
        <fullName evidence="2">Uncharacterized protein</fullName>
    </submittedName>
</protein>
<feature type="chain" id="PRO_5022812235" evidence="1">
    <location>
        <begin position="19"/>
        <end position="117"/>
    </location>
</feature>
<evidence type="ECO:0000256" key="1">
    <source>
        <dbReference type="SAM" id="SignalP"/>
    </source>
</evidence>
<comment type="caution">
    <text evidence="2">The sequence shown here is derived from an EMBL/GenBank/DDBJ whole genome shotgun (WGS) entry which is preliminary data.</text>
</comment>
<sequence length="117" mass="13420">MKESQCFLLFLQKFLLLGEPLVELWDVVACGVWRQSRREETSFLPRQEQADCALYLVSVKEKQGLPHHFVSSASLRGKARIHLPSWLLRVVVSCGLTLSHWLCFLLGQLDTCACWCN</sequence>
<reference evidence="2 3" key="1">
    <citation type="submission" date="2019-05" db="EMBL/GenBank/DDBJ databases">
        <title>Another draft genome of Portunus trituberculatus and its Hox gene families provides insights of decapod evolution.</title>
        <authorList>
            <person name="Jeong J.-H."/>
            <person name="Song I."/>
            <person name="Kim S."/>
            <person name="Choi T."/>
            <person name="Kim D."/>
            <person name="Ryu S."/>
            <person name="Kim W."/>
        </authorList>
    </citation>
    <scope>NUCLEOTIDE SEQUENCE [LARGE SCALE GENOMIC DNA]</scope>
    <source>
        <tissue evidence="2">Muscle</tissue>
    </source>
</reference>
<dbReference type="Proteomes" id="UP000324222">
    <property type="component" value="Unassembled WGS sequence"/>
</dbReference>
<dbReference type="AlphaFoldDB" id="A0A5B7GX96"/>
<name>A0A5B7GX96_PORTR</name>
<accession>A0A5B7GX96</accession>
<feature type="signal peptide" evidence="1">
    <location>
        <begin position="1"/>
        <end position="18"/>
    </location>
</feature>
<gene>
    <name evidence="2" type="ORF">E2C01_056093</name>
</gene>
<dbReference type="EMBL" id="VSRR010019210">
    <property type="protein sequence ID" value="MPC62015.1"/>
    <property type="molecule type" value="Genomic_DNA"/>
</dbReference>
<keyword evidence="1" id="KW-0732">Signal</keyword>
<proteinExistence type="predicted"/>
<organism evidence="2 3">
    <name type="scientific">Portunus trituberculatus</name>
    <name type="common">Swimming crab</name>
    <name type="synonym">Neptunus trituberculatus</name>
    <dbReference type="NCBI Taxonomy" id="210409"/>
    <lineage>
        <taxon>Eukaryota</taxon>
        <taxon>Metazoa</taxon>
        <taxon>Ecdysozoa</taxon>
        <taxon>Arthropoda</taxon>
        <taxon>Crustacea</taxon>
        <taxon>Multicrustacea</taxon>
        <taxon>Malacostraca</taxon>
        <taxon>Eumalacostraca</taxon>
        <taxon>Eucarida</taxon>
        <taxon>Decapoda</taxon>
        <taxon>Pleocyemata</taxon>
        <taxon>Brachyura</taxon>
        <taxon>Eubrachyura</taxon>
        <taxon>Portunoidea</taxon>
        <taxon>Portunidae</taxon>
        <taxon>Portuninae</taxon>
        <taxon>Portunus</taxon>
    </lineage>
</organism>
<evidence type="ECO:0000313" key="2">
    <source>
        <dbReference type="EMBL" id="MPC62015.1"/>
    </source>
</evidence>